<gene>
    <name evidence="1" type="ORF">HanXRQr2_Chr01g0035051</name>
</gene>
<accession>A0A9K3JYM1</accession>
<dbReference type="Gene3D" id="3.40.50.720">
    <property type="entry name" value="NAD(P)-binding Rossmann-like Domain"/>
    <property type="match status" value="1"/>
</dbReference>
<sequence>MFITPVPYLIQVNNAAISFNPMGENSMAYADTVIGTNYYGSKQFTDAMLPLFRRSASMSRILNISSRLGTLDVRTCIFMHNISQLSILV</sequence>
<dbReference type="InterPro" id="IPR036291">
    <property type="entry name" value="NAD(P)-bd_dom_sf"/>
</dbReference>
<comment type="caution">
    <text evidence="1">The sequence shown here is derived from an EMBL/GenBank/DDBJ whole genome shotgun (WGS) entry which is preliminary data.</text>
</comment>
<dbReference type="EMBL" id="MNCJ02000316">
    <property type="protein sequence ID" value="KAF5823135.1"/>
    <property type="molecule type" value="Genomic_DNA"/>
</dbReference>
<proteinExistence type="predicted"/>
<dbReference type="SUPFAM" id="SSF51735">
    <property type="entry name" value="NAD(P)-binding Rossmann-fold domains"/>
    <property type="match status" value="1"/>
</dbReference>
<evidence type="ECO:0000313" key="1">
    <source>
        <dbReference type="EMBL" id="KAF5823135.1"/>
    </source>
</evidence>
<dbReference type="Proteomes" id="UP000215914">
    <property type="component" value="Unassembled WGS sequence"/>
</dbReference>
<reference evidence="1" key="2">
    <citation type="submission" date="2020-06" db="EMBL/GenBank/DDBJ databases">
        <title>Helianthus annuus Genome sequencing and assembly Release 2.</title>
        <authorList>
            <person name="Gouzy J."/>
            <person name="Langlade N."/>
            <person name="Munos S."/>
        </authorList>
    </citation>
    <scope>NUCLEOTIDE SEQUENCE</scope>
    <source>
        <tissue evidence="1">Leaves</tissue>
    </source>
</reference>
<reference evidence="1" key="1">
    <citation type="journal article" date="2017" name="Nature">
        <title>The sunflower genome provides insights into oil metabolism, flowering and Asterid evolution.</title>
        <authorList>
            <person name="Badouin H."/>
            <person name="Gouzy J."/>
            <person name="Grassa C.J."/>
            <person name="Murat F."/>
            <person name="Staton S.E."/>
            <person name="Cottret L."/>
            <person name="Lelandais-Briere C."/>
            <person name="Owens G.L."/>
            <person name="Carrere S."/>
            <person name="Mayjonade B."/>
            <person name="Legrand L."/>
            <person name="Gill N."/>
            <person name="Kane N.C."/>
            <person name="Bowers J.E."/>
            <person name="Hubner S."/>
            <person name="Bellec A."/>
            <person name="Berard A."/>
            <person name="Berges H."/>
            <person name="Blanchet N."/>
            <person name="Boniface M.C."/>
            <person name="Brunel D."/>
            <person name="Catrice O."/>
            <person name="Chaidir N."/>
            <person name="Claudel C."/>
            <person name="Donnadieu C."/>
            <person name="Faraut T."/>
            <person name="Fievet G."/>
            <person name="Helmstetter N."/>
            <person name="King M."/>
            <person name="Knapp S.J."/>
            <person name="Lai Z."/>
            <person name="Le Paslier M.C."/>
            <person name="Lippi Y."/>
            <person name="Lorenzon L."/>
            <person name="Mandel J.R."/>
            <person name="Marage G."/>
            <person name="Marchand G."/>
            <person name="Marquand E."/>
            <person name="Bret-Mestries E."/>
            <person name="Morien E."/>
            <person name="Nambeesan S."/>
            <person name="Nguyen T."/>
            <person name="Pegot-Espagnet P."/>
            <person name="Pouilly N."/>
            <person name="Raftis F."/>
            <person name="Sallet E."/>
            <person name="Schiex T."/>
            <person name="Thomas J."/>
            <person name="Vandecasteele C."/>
            <person name="Vares D."/>
            <person name="Vear F."/>
            <person name="Vautrin S."/>
            <person name="Crespi M."/>
            <person name="Mangin B."/>
            <person name="Burke J.M."/>
            <person name="Salse J."/>
            <person name="Munos S."/>
            <person name="Vincourt P."/>
            <person name="Rieseberg L.H."/>
            <person name="Langlade N.B."/>
        </authorList>
    </citation>
    <scope>NUCLEOTIDE SEQUENCE</scope>
    <source>
        <tissue evidence="1">Leaves</tissue>
    </source>
</reference>
<evidence type="ECO:0000313" key="2">
    <source>
        <dbReference type="Proteomes" id="UP000215914"/>
    </source>
</evidence>
<organism evidence="1 2">
    <name type="scientific">Helianthus annuus</name>
    <name type="common">Common sunflower</name>
    <dbReference type="NCBI Taxonomy" id="4232"/>
    <lineage>
        <taxon>Eukaryota</taxon>
        <taxon>Viridiplantae</taxon>
        <taxon>Streptophyta</taxon>
        <taxon>Embryophyta</taxon>
        <taxon>Tracheophyta</taxon>
        <taxon>Spermatophyta</taxon>
        <taxon>Magnoliopsida</taxon>
        <taxon>eudicotyledons</taxon>
        <taxon>Gunneridae</taxon>
        <taxon>Pentapetalae</taxon>
        <taxon>asterids</taxon>
        <taxon>campanulids</taxon>
        <taxon>Asterales</taxon>
        <taxon>Asteraceae</taxon>
        <taxon>Asteroideae</taxon>
        <taxon>Heliantheae alliance</taxon>
        <taxon>Heliantheae</taxon>
        <taxon>Helianthus</taxon>
    </lineage>
</organism>
<dbReference type="Gramene" id="mRNA:HanXRQr2_Chr01g0035051">
    <property type="protein sequence ID" value="CDS:HanXRQr2_Chr01g0035051.1"/>
    <property type="gene ID" value="HanXRQr2_Chr01g0035051"/>
</dbReference>
<protein>
    <submittedName>
        <fullName evidence="1">NAD(P)-binding domain superfamily</fullName>
    </submittedName>
</protein>
<dbReference type="AlphaFoldDB" id="A0A9K3JYM1"/>
<name>A0A9K3JYM1_HELAN</name>
<keyword evidence="2" id="KW-1185">Reference proteome</keyword>